<dbReference type="EMBL" id="UINC01051733">
    <property type="protein sequence ID" value="SVB66235.1"/>
    <property type="molecule type" value="Genomic_DNA"/>
</dbReference>
<protein>
    <submittedName>
        <fullName evidence="2">Uncharacterized protein</fullName>
    </submittedName>
</protein>
<evidence type="ECO:0000256" key="1">
    <source>
        <dbReference type="SAM" id="Phobius"/>
    </source>
</evidence>
<name>A0A382FUJ6_9ZZZZ</name>
<proteinExistence type="predicted"/>
<evidence type="ECO:0000313" key="2">
    <source>
        <dbReference type="EMBL" id="SVB66235.1"/>
    </source>
</evidence>
<keyword evidence="1" id="KW-0472">Membrane</keyword>
<sequence>MGRALTKKGKPMNYTFTQIDLIYLLLLGFCVHMSYMLGRRIGISDTLDHLESKGLIELDDD</sequence>
<keyword evidence="1" id="KW-1133">Transmembrane helix</keyword>
<feature type="transmembrane region" description="Helical" evidence="1">
    <location>
        <begin position="21"/>
        <end position="38"/>
    </location>
</feature>
<accession>A0A382FUJ6</accession>
<reference evidence="2" key="1">
    <citation type="submission" date="2018-05" db="EMBL/GenBank/DDBJ databases">
        <authorList>
            <person name="Lanie J.A."/>
            <person name="Ng W.-L."/>
            <person name="Kazmierczak K.M."/>
            <person name="Andrzejewski T.M."/>
            <person name="Davidsen T.M."/>
            <person name="Wayne K.J."/>
            <person name="Tettelin H."/>
            <person name="Glass J.I."/>
            <person name="Rusch D."/>
            <person name="Podicherti R."/>
            <person name="Tsui H.-C.T."/>
            <person name="Winkler M.E."/>
        </authorList>
    </citation>
    <scope>NUCLEOTIDE SEQUENCE</scope>
</reference>
<keyword evidence="1" id="KW-0812">Transmembrane</keyword>
<organism evidence="2">
    <name type="scientific">marine metagenome</name>
    <dbReference type="NCBI Taxonomy" id="408172"/>
    <lineage>
        <taxon>unclassified sequences</taxon>
        <taxon>metagenomes</taxon>
        <taxon>ecological metagenomes</taxon>
    </lineage>
</organism>
<gene>
    <name evidence="2" type="ORF">METZ01_LOCUS219089</name>
</gene>
<dbReference type="AlphaFoldDB" id="A0A382FUJ6"/>